<dbReference type="PANTHER" id="PTHR32444:SF183">
    <property type="entry name" value="APPLE DOMAIN-CONTAINING PROTEIN"/>
    <property type="match status" value="1"/>
</dbReference>
<protein>
    <recommendedName>
        <fullName evidence="2">Apple domain-containing protein</fullName>
    </recommendedName>
</protein>
<keyword evidence="4" id="KW-1185">Reference proteome</keyword>
<evidence type="ECO:0000256" key="1">
    <source>
        <dbReference type="SAM" id="Phobius"/>
    </source>
</evidence>
<dbReference type="InterPro" id="IPR003609">
    <property type="entry name" value="Pan_app"/>
</dbReference>
<dbReference type="AlphaFoldDB" id="A0A8S0UCX9"/>
<name>A0A8S0UCX9_OLEEU</name>
<dbReference type="Proteomes" id="UP000594638">
    <property type="component" value="Unassembled WGS sequence"/>
</dbReference>
<organism evidence="3 4">
    <name type="scientific">Olea europaea subsp. europaea</name>
    <dbReference type="NCBI Taxonomy" id="158383"/>
    <lineage>
        <taxon>Eukaryota</taxon>
        <taxon>Viridiplantae</taxon>
        <taxon>Streptophyta</taxon>
        <taxon>Embryophyta</taxon>
        <taxon>Tracheophyta</taxon>
        <taxon>Spermatophyta</taxon>
        <taxon>Magnoliopsida</taxon>
        <taxon>eudicotyledons</taxon>
        <taxon>Gunneridae</taxon>
        <taxon>Pentapetalae</taxon>
        <taxon>asterids</taxon>
        <taxon>lamiids</taxon>
        <taxon>Lamiales</taxon>
        <taxon>Oleaceae</taxon>
        <taxon>Oleeae</taxon>
        <taxon>Olea</taxon>
    </lineage>
</organism>
<dbReference type="OrthoDB" id="1933550at2759"/>
<feature type="domain" description="Apple" evidence="2">
    <location>
        <begin position="1"/>
        <end position="56"/>
    </location>
</feature>
<dbReference type="EMBL" id="CACTIH010007592">
    <property type="protein sequence ID" value="CAA3016103.1"/>
    <property type="molecule type" value="Genomic_DNA"/>
</dbReference>
<evidence type="ECO:0000313" key="3">
    <source>
        <dbReference type="EMBL" id="CAA3016103.1"/>
    </source>
</evidence>
<evidence type="ECO:0000259" key="2">
    <source>
        <dbReference type="PROSITE" id="PS50948"/>
    </source>
</evidence>
<keyword evidence="1" id="KW-0472">Membrane</keyword>
<comment type="caution">
    <text evidence="3">The sequence shown here is derived from an EMBL/GenBank/DDBJ whole genome shotgun (WGS) entry which is preliminary data.</text>
</comment>
<dbReference type="Gramene" id="OE9A102806T1">
    <property type="protein sequence ID" value="OE9A102806C1"/>
    <property type="gene ID" value="OE9A102806"/>
</dbReference>
<keyword evidence="1" id="KW-1133">Transmembrane helix</keyword>
<proteinExistence type="predicted"/>
<sequence>MTLEECEVECLKNCSCIAYTQLAISSERGGCLLWYGDLRDVREIPFDGQDIHIRMVPFELGKNINKLAVDSEGKRRKLLISSLTSLMGVVLLGMSLMLYFWKREKNVPKGRTGGKQLLVFRAQGN</sequence>
<dbReference type="PANTHER" id="PTHR32444">
    <property type="entry name" value="BULB-TYPE LECTIN DOMAIN-CONTAINING PROTEIN"/>
    <property type="match status" value="1"/>
</dbReference>
<dbReference type="PROSITE" id="PS50948">
    <property type="entry name" value="PAN"/>
    <property type="match status" value="1"/>
</dbReference>
<gene>
    <name evidence="3" type="ORF">OLEA9_A102806</name>
</gene>
<accession>A0A8S0UCX9</accession>
<keyword evidence="1" id="KW-0812">Transmembrane</keyword>
<dbReference type="CDD" id="cd01098">
    <property type="entry name" value="PAN_AP_plant"/>
    <property type="match status" value="1"/>
</dbReference>
<dbReference type="Pfam" id="PF08276">
    <property type="entry name" value="PAN_2"/>
    <property type="match status" value="1"/>
</dbReference>
<evidence type="ECO:0000313" key="4">
    <source>
        <dbReference type="Proteomes" id="UP000594638"/>
    </source>
</evidence>
<feature type="transmembrane region" description="Helical" evidence="1">
    <location>
        <begin position="78"/>
        <end position="101"/>
    </location>
</feature>
<reference evidence="3 4" key="1">
    <citation type="submission" date="2019-12" db="EMBL/GenBank/DDBJ databases">
        <authorList>
            <person name="Alioto T."/>
            <person name="Alioto T."/>
            <person name="Gomez Garrido J."/>
        </authorList>
    </citation>
    <scope>NUCLEOTIDE SEQUENCE [LARGE SCALE GENOMIC DNA]</scope>
</reference>